<feature type="region of interest" description="Disordered" evidence="1">
    <location>
        <begin position="97"/>
        <end position="129"/>
    </location>
</feature>
<dbReference type="PATRIC" id="fig|1299334.3.peg.3034"/>
<sequence>MARQLTRPAPPRREPCRATIAKGACEMALHGFLVKAAPHVLTFAAYEALHRVVAKAPWREATVSAMACGVRGVRTAEEKAERARLTAADMFAEAIERSGEKAPLSAVADEEVAPQPRRTRKTRTTDADN</sequence>
<evidence type="ECO:0000313" key="2">
    <source>
        <dbReference type="EMBL" id="EUA56373.1"/>
    </source>
</evidence>
<dbReference type="InterPro" id="IPR009963">
    <property type="entry name" value="DUF1490"/>
</dbReference>
<dbReference type="Pfam" id="PF07371">
    <property type="entry name" value="DUF1490"/>
    <property type="match status" value="1"/>
</dbReference>
<evidence type="ECO:0000256" key="1">
    <source>
        <dbReference type="SAM" id="MobiDB-lite"/>
    </source>
</evidence>
<dbReference type="AlphaFoldDB" id="X8CLQ4"/>
<gene>
    <name evidence="2" type="ORF">I553_2705</name>
</gene>
<accession>X8CLQ4</accession>
<name>X8CLQ4_MYCXE</name>
<proteinExistence type="predicted"/>
<reference evidence="2" key="1">
    <citation type="submission" date="2014-01" db="EMBL/GenBank/DDBJ databases">
        <authorList>
            <person name="Brown-Elliot B."/>
            <person name="Wallace R."/>
            <person name="Lenaerts A."/>
            <person name="Ordway D."/>
            <person name="DeGroote M.A."/>
            <person name="Parker T."/>
            <person name="Sizemore C."/>
            <person name="Tallon L.J."/>
            <person name="Sadzewicz L.K."/>
            <person name="Sengamalay N."/>
            <person name="Fraser C.M."/>
            <person name="Hine E."/>
            <person name="Shefchek K.A."/>
            <person name="Das S.P."/>
            <person name="Tettelin H."/>
        </authorList>
    </citation>
    <scope>NUCLEOTIDE SEQUENCE [LARGE SCALE GENOMIC DNA]</scope>
    <source>
        <strain evidence="2">4042</strain>
    </source>
</reference>
<organism evidence="2">
    <name type="scientific">Mycobacterium xenopi 4042</name>
    <dbReference type="NCBI Taxonomy" id="1299334"/>
    <lineage>
        <taxon>Bacteria</taxon>
        <taxon>Bacillati</taxon>
        <taxon>Actinomycetota</taxon>
        <taxon>Actinomycetes</taxon>
        <taxon>Mycobacteriales</taxon>
        <taxon>Mycobacteriaceae</taxon>
        <taxon>Mycobacterium</taxon>
    </lineage>
</organism>
<evidence type="ECO:0008006" key="3">
    <source>
        <dbReference type="Google" id="ProtNLM"/>
    </source>
</evidence>
<comment type="caution">
    <text evidence="2">The sequence shown here is derived from an EMBL/GenBank/DDBJ whole genome shotgun (WGS) entry which is preliminary data.</text>
</comment>
<dbReference type="EMBL" id="JAOB01000030">
    <property type="protein sequence ID" value="EUA56373.1"/>
    <property type="molecule type" value="Genomic_DNA"/>
</dbReference>
<protein>
    <recommendedName>
        <fullName evidence="3">DUF1490 family protein</fullName>
    </recommendedName>
</protein>